<evidence type="ECO:0000256" key="1">
    <source>
        <dbReference type="SAM" id="SignalP"/>
    </source>
</evidence>
<dbReference type="eggNOG" id="ENOG502ZCBE">
    <property type="taxonomic scope" value="Bacteria"/>
</dbReference>
<organism evidence="2 3">
    <name type="scientific">Solidesulfovibrio fructosivorans JJ]</name>
    <dbReference type="NCBI Taxonomy" id="596151"/>
    <lineage>
        <taxon>Bacteria</taxon>
        <taxon>Pseudomonadati</taxon>
        <taxon>Thermodesulfobacteriota</taxon>
        <taxon>Desulfovibrionia</taxon>
        <taxon>Desulfovibrionales</taxon>
        <taxon>Desulfovibrionaceae</taxon>
        <taxon>Solidesulfovibrio</taxon>
    </lineage>
</organism>
<evidence type="ECO:0000313" key="2">
    <source>
        <dbReference type="EMBL" id="EFL51135.1"/>
    </source>
</evidence>
<name>E1JWT1_SOLFR</name>
<dbReference type="EMBL" id="AECZ01000012">
    <property type="protein sequence ID" value="EFL51135.1"/>
    <property type="molecule type" value="Genomic_DNA"/>
</dbReference>
<proteinExistence type="predicted"/>
<feature type="signal peptide" evidence="1">
    <location>
        <begin position="1"/>
        <end position="23"/>
    </location>
</feature>
<sequence length="491" mass="54548" precursor="true">MKLLRSLAMAVSCVMVLCAVAQAATEVRMVGDALVYGVFYSNRNFTGWNAPAWTSSRPTWKGPSKTEESFQIWERFRVRTDFVANEAVKFRLALKVEDTWGHGTLTAANPTTSVVPYQAFLQFKLPGCAVSATAGLQRVEMPQSQLFYSSPVFGDNMAALVVKAPLIDKTLSAVAGFGRLIDTDRTFDTTTTQVADELDAYFLALPVTLEGFKATPWGAVAVAGRNTDYFTNKSSQYKTSFYADNLTSAGTYLSPTLWKNDQNAFWWAGGAFEVSALDPVRFYADVIYGAGSQNDRKKNRREGWFLDAGLEYTGWDLLTPKAFGWWSTGEDGSTMNGSERMPIIRSNWGPGNTFLFDDNQELVKDANMAMSPVGSWGLGASLDNMSFIEKMTHRLTFTFVGGTNSARAIRFLNTFMGSNPYFVMGRDLAVGEYVLGVNFDNKYMIYQNLAAVVETGWAHGEFKQSIWGHRMVSQARDGDTWKISFGLSYKF</sequence>
<dbReference type="Proteomes" id="UP000006250">
    <property type="component" value="Unassembled WGS sequence"/>
</dbReference>
<protein>
    <recommendedName>
        <fullName evidence="4">Outer membrane homotrimeric porin</fullName>
    </recommendedName>
</protein>
<dbReference type="NCBIfam" id="NF033939">
    <property type="entry name" value="DESULF_POR1"/>
    <property type="match status" value="1"/>
</dbReference>
<dbReference type="InterPro" id="IPR059232">
    <property type="entry name" value="Porin_put"/>
</dbReference>
<dbReference type="OrthoDB" id="5464498at2"/>
<keyword evidence="1" id="KW-0732">Signal</keyword>
<feature type="chain" id="PRO_5003148196" description="Outer membrane homotrimeric porin" evidence="1">
    <location>
        <begin position="24"/>
        <end position="491"/>
    </location>
</feature>
<evidence type="ECO:0000313" key="3">
    <source>
        <dbReference type="Proteomes" id="UP000006250"/>
    </source>
</evidence>
<comment type="caution">
    <text evidence="2">The sequence shown here is derived from an EMBL/GenBank/DDBJ whole genome shotgun (WGS) entry which is preliminary data.</text>
</comment>
<keyword evidence="3" id="KW-1185">Reference proteome</keyword>
<dbReference type="AlphaFoldDB" id="E1JWT1"/>
<evidence type="ECO:0008006" key="4">
    <source>
        <dbReference type="Google" id="ProtNLM"/>
    </source>
</evidence>
<accession>E1JWT1</accession>
<dbReference type="STRING" id="596151.DesfrDRAFT_2080"/>
<dbReference type="RefSeq" id="WP_005993612.1">
    <property type="nucleotide sequence ID" value="NZ_AECZ01000012.1"/>
</dbReference>
<reference evidence="2 3" key="1">
    <citation type="submission" date="2010-08" db="EMBL/GenBank/DDBJ databases">
        <title>The draft genome of Desulfovibrio fructosovorans JJ.</title>
        <authorList>
            <consortium name="US DOE Joint Genome Institute (JGI-PGF)"/>
            <person name="Lucas S."/>
            <person name="Copeland A."/>
            <person name="Lapidus A."/>
            <person name="Cheng J.-F."/>
            <person name="Bruce D."/>
            <person name="Goodwin L."/>
            <person name="Pitluck S."/>
            <person name="Land M.L."/>
            <person name="Hauser L."/>
            <person name="Chang Y.-J."/>
            <person name="Jeffries C."/>
            <person name="Wall J.D."/>
            <person name="Stahl D.A."/>
            <person name="Arkin A.P."/>
            <person name="Dehal P."/>
            <person name="Stolyar S.M."/>
            <person name="Hazen T.C."/>
            <person name="Woyke T.J."/>
        </authorList>
    </citation>
    <scope>NUCLEOTIDE SEQUENCE [LARGE SCALE GENOMIC DNA]</scope>
    <source>
        <strain evidence="2 3">JJ</strain>
    </source>
</reference>
<gene>
    <name evidence="2" type="ORF">DesfrDRAFT_2080</name>
</gene>